<protein>
    <submittedName>
        <fullName evidence="3">Phage major capsid protein</fullName>
    </submittedName>
</protein>
<dbReference type="Pfam" id="PF05065">
    <property type="entry name" value="Phage_capsid"/>
    <property type="match status" value="1"/>
</dbReference>
<dbReference type="NCBIfam" id="TIGR01554">
    <property type="entry name" value="major_cap_HK97"/>
    <property type="match status" value="1"/>
</dbReference>
<evidence type="ECO:0000256" key="1">
    <source>
        <dbReference type="ARBA" id="ARBA00004328"/>
    </source>
</evidence>
<name>A0A8I0KQD6_9ACTO</name>
<dbReference type="InterPro" id="IPR024455">
    <property type="entry name" value="Phage_capsid"/>
</dbReference>
<evidence type="ECO:0000313" key="3">
    <source>
        <dbReference type="EMBL" id="MBD3689870.1"/>
    </source>
</evidence>
<dbReference type="SUPFAM" id="SSF56563">
    <property type="entry name" value="Major capsid protein gp5"/>
    <property type="match status" value="1"/>
</dbReference>
<dbReference type="Gene3D" id="3.30.2400.10">
    <property type="entry name" value="Major capsid protein gp5"/>
    <property type="match status" value="1"/>
</dbReference>
<dbReference type="InterPro" id="IPR054612">
    <property type="entry name" value="Phage_capsid-like_C"/>
</dbReference>
<comment type="caution">
    <text evidence="3">The sequence shown here is derived from an EMBL/GenBank/DDBJ whole genome shotgun (WGS) entry which is preliminary data.</text>
</comment>
<dbReference type="AlphaFoldDB" id="A0A8I0KQD6"/>
<evidence type="ECO:0000313" key="4">
    <source>
        <dbReference type="Proteomes" id="UP000627538"/>
    </source>
</evidence>
<dbReference type="RefSeq" id="WP_191071890.1">
    <property type="nucleotide sequence ID" value="NZ_CP060506.1"/>
</dbReference>
<feature type="domain" description="Phage capsid-like C-terminal" evidence="2">
    <location>
        <begin position="16"/>
        <end position="294"/>
    </location>
</feature>
<evidence type="ECO:0000259" key="2">
    <source>
        <dbReference type="Pfam" id="PF05065"/>
    </source>
</evidence>
<accession>A0A8I0KQD6</accession>
<comment type="subcellular location">
    <subcellularLocation>
        <location evidence="1">Virion</location>
    </subcellularLocation>
</comment>
<dbReference type="Gene3D" id="3.30.2320.10">
    <property type="entry name" value="hypothetical protein PF0899 domain"/>
    <property type="match status" value="1"/>
</dbReference>
<dbReference type="Proteomes" id="UP000627538">
    <property type="component" value="Unassembled WGS sequence"/>
</dbReference>
<proteinExistence type="predicted"/>
<keyword evidence="4" id="KW-1185">Reference proteome</keyword>
<reference evidence="3 4" key="1">
    <citation type="submission" date="2020-08" db="EMBL/GenBank/DDBJ databases">
        <title>Winkia gen. nov., sp. nov., isolated from faeces of the Anser albifrons in China.</title>
        <authorList>
            <person name="Liu Q."/>
        </authorList>
    </citation>
    <scope>NUCLEOTIDE SEQUENCE [LARGE SCALE GENOMIC DNA]</scope>
    <source>
        <strain evidence="3 4">C62</strain>
    </source>
</reference>
<dbReference type="EMBL" id="JACRUO010000001">
    <property type="protein sequence ID" value="MBD3689870.1"/>
    <property type="molecule type" value="Genomic_DNA"/>
</dbReference>
<gene>
    <name evidence="3" type="ORF">H8R10_06485</name>
</gene>
<sequence length="321" mass="34021">MAVTNKIIGRSDVGEQLMPPEVTQTIIEEAPKESIMLAAATKATMSTKKQIQPVLATLPEAYWVNGDTGLKETTNATWKGVQMVAEELAVVVPIPDAVIDDASVNLWDMIKPRLVEAFGKRIDEAALFGVDKPSTWPEALVPAAEAAGNVAQVDPKGKTTIADAALEVAGKMATQGFSVNGFASAPGLGWRLRALKDNNGAYMYGAPGETGAAASLFGYPLRETLTGAWDASRAELVMADWSKVIIGIRQDITFEMFREGVITDSTGKVVLNLMQQDTKAMRVVMRLGYQVANPITGLEGTEAKRFPAGVVKPAAAASAGA</sequence>
<organism evidence="3 4">
    <name type="scientific">Nanchangia anserum</name>
    <dbReference type="NCBI Taxonomy" id="2692125"/>
    <lineage>
        <taxon>Bacteria</taxon>
        <taxon>Bacillati</taxon>
        <taxon>Actinomycetota</taxon>
        <taxon>Actinomycetes</taxon>
        <taxon>Actinomycetales</taxon>
        <taxon>Actinomycetaceae</taxon>
        <taxon>Nanchangia</taxon>
    </lineage>
</organism>